<proteinExistence type="inferred from homology"/>
<evidence type="ECO:0000313" key="9">
    <source>
        <dbReference type="EMBL" id="KAG6725255.1"/>
    </source>
</evidence>
<accession>A0A8T1R9X4</accession>
<evidence type="ECO:0000256" key="4">
    <source>
        <dbReference type="ARBA" id="ARBA00022824"/>
    </source>
</evidence>
<dbReference type="GO" id="GO:0033185">
    <property type="term" value="C:dolichol-phosphate-mannose synthase complex"/>
    <property type="evidence" value="ECO:0007669"/>
    <property type="project" value="TreeGrafter"/>
</dbReference>
<keyword evidence="10" id="KW-1185">Reference proteome</keyword>
<evidence type="ECO:0000256" key="1">
    <source>
        <dbReference type="ARBA" id="ARBA00004477"/>
    </source>
</evidence>
<comment type="function">
    <text evidence="7">Stabilizer subunit of the dolichol-phosphate mannose (DPM) synthase complex; tethers catalytic subunit to the ER.</text>
</comment>
<sequence length="84" mass="9539">MKHIVKIMTLLVAISASWFGLLQTSMVPSRHNLLVPIYFMICLGCYGLLMQVGDGLIQFPTYPQEALLLQQVLNIAILFLVLFW</sequence>
<keyword evidence="4 7" id="KW-0256">Endoplasmic reticulum</keyword>
<dbReference type="Pfam" id="PF08285">
    <property type="entry name" value="DPM3"/>
    <property type="match status" value="1"/>
</dbReference>
<dbReference type="PANTHER" id="PTHR16433">
    <property type="entry name" value="DOLICHOL-PHOSPHATE MANNOSYLTRANSFERASE SUBUNIT 3"/>
    <property type="match status" value="1"/>
</dbReference>
<evidence type="ECO:0000313" key="8">
    <source>
        <dbReference type="EMBL" id="KAG6663389.1"/>
    </source>
</evidence>
<protein>
    <recommendedName>
        <fullName evidence="7">Dolichol-phosphate mannosyltransferase subunit 3</fullName>
    </recommendedName>
</protein>
<comment type="subunit">
    <text evidence="7">Component of the dolichol-phosphate mannose (DPM) synthase complex.</text>
</comment>
<comment type="similarity">
    <text evidence="2 7">Belongs to the DPM3 family.</text>
</comment>
<keyword evidence="3 7" id="KW-0812">Transmembrane</keyword>
<evidence type="ECO:0000256" key="2">
    <source>
        <dbReference type="ARBA" id="ARBA00010430"/>
    </source>
</evidence>
<dbReference type="EMBL" id="CM031826">
    <property type="protein sequence ID" value="KAG6725255.1"/>
    <property type="molecule type" value="Genomic_DNA"/>
</dbReference>
<dbReference type="Proteomes" id="UP000811609">
    <property type="component" value="Chromosome 2"/>
</dbReference>
<evidence type="ECO:0000256" key="7">
    <source>
        <dbReference type="RuleBase" id="RU365085"/>
    </source>
</evidence>
<evidence type="ECO:0000256" key="3">
    <source>
        <dbReference type="ARBA" id="ARBA00022692"/>
    </source>
</evidence>
<organism evidence="8 10">
    <name type="scientific">Carya illinoinensis</name>
    <name type="common">Pecan</name>
    <dbReference type="NCBI Taxonomy" id="32201"/>
    <lineage>
        <taxon>Eukaryota</taxon>
        <taxon>Viridiplantae</taxon>
        <taxon>Streptophyta</taxon>
        <taxon>Embryophyta</taxon>
        <taxon>Tracheophyta</taxon>
        <taxon>Spermatophyta</taxon>
        <taxon>Magnoliopsida</taxon>
        <taxon>eudicotyledons</taxon>
        <taxon>Gunneridae</taxon>
        <taxon>Pentapetalae</taxon>
        <taxon>rosids</taxon>
        <taxon>fabids</taxon>
        <taxon>Fagales</taxon>
        <taxon>Juglandaceae</taxon>
        <taxon>Carya</taxon>
    </lineage>
</organism>
<reference evidence="8" key="1">
    <citation type="submission" date="2020-12" db="EMBL/GenBank/DDBJ databases">
        <title>WGS assembly of Carya illinoinensis cv. Pawnee.</title>
        <authorList>
            <person name="Platts A."/>
            <person name="Shu S."/>
            <person name="Wright S."/>
            <person name="Barry K."/>
            <person name="Edger P."/>
            <person name="Pires J.C."/>
            <person name="Schmutz J."/>
        </authorList>
    </citation>
    <scope>NUCLEOTIDE SEQUENCE</scope>
    <source>
        <tissue evidence="8">Leaf</tissue>
    </source>
</reference>
<dbReference type="PANTHER" id="PTHR16433:SF0">
    <property type="entry name" value="DOLICHOL-PHOSPHATE MANNOSYLTRANSFERASE SUBUNIT 3"/>
    <property type="match status" value="1"/>
</dbReference>
<evidence type="ECO:0000256" key="6">
    <source>
        <dbReference type="ARBA" id="ARBA00023136"/>
    </source>
</evidence>
<reference evidence="9" key="2">
    <citation type="submission" date="2021-01" db="EMBL/GenBank/DDBJ databases">
        <authorList>
            <person name="Lovell J.T."/>
            <person name="Bentley N."/>
            <person name="Bhattarai G."/>
            <person name="Jenkins J.W."/>
            <person name="Sreedasyam A."/>
            <person name="Alarcon Y."/>
            <person name="Bock C."/>
            <person name="Boston L."/>
            <person name="Carlson J."/>
            <person name="Cervantes K."/>
            <person name="Clermont K."/>
            <person name="Krom N."/>
            <person name="Kubenka K."/>
            <person name="Mamidi S."/>
            <person name="Mattison C."/>
            <person name="Monteros M."/>
            <person name="Pisani C."/>
            <person name="Plott C."/>
            <person name="Rajasekar S."/>
            <person name="Rhein H.S."/>
            <person name="Rohla C."/>
            <person name="Song M."/>
            <person name="Hilaire R.S."/>
            <person name="Shu S."/>
            <person name="Wells L."/>
            <person name="Wang X."/>
            <person name="Webber J."/>
            <person name="Heerema R.J."/>
            <person name="Klein P."/>
            <person name="Conner P."/>
            <person name="Grauke L."/>
            <person name="Grimwood J."/>
            <person name="Schmutz J."/>
            <person name="Randall J.J."/>
        </authorList>
    </citation>
    <scope>NUCLEOTIDE SEQUENCE</scope>
    <source>
        <tissue evidence="9">Leaf</tissue>
    </source>
</reference>
<keyword evidence="5 7" id="KW-1133">Transmembrane helix</keyword>
<name>A0A8T1R9X4_CARIL</name>
<gene>
    <name evidence="8" type="ORF">CIPAW_02G023500</name>
    <name evidence="9" type="ORF">I3842_02G023700</name>
</gene>
<dbReference type="EMBL" id="CM031810">
    <property type="protein sequence ID" value="KAG6663389.1"/>
    <property type="molecule type" value="Genomic_DNA"/>
</dbReference>
<dbReference type="Proteomes" id="UP000811246">
    <property type="component" value="Chromosome 2"/>
</dbReference>
<dbReference type="GO" id="GO:0006506">
    <property type="term" value="P:GPI anchor biosynthetic process"/>
    <property type="evidence" value="ECO:0007669"/>
    <property type="project" value="TreeGrafter"/>
</dbReference>
<evidence type="ECO:0000313" key="10">
    <source>
        <dbReference type="Proteomes" id="UP000811609"/>
    </source>
</evidence>
<comment type="subcellular location">
    <subcellularLocation>
        <location evidence="1 7">Endoplasmic reticulum membrane</location>
        <topology evidence="1 7">Multi-pass membrane protein</topology>
    </subcellularLocation>
</comment>
<feature type="transmembrane region" description="Helical" evidence="7">
    <location>
        <begin position="33"/>
        <end position="53"/>
    </location>
</feature>
<feature type="transmembrane region" description="Helical" evidence="7">
    <location>
        <begin position="7"/>
        <end position="27"/>
    </location>
</feature>
<dbReference type="AlphaFoldDB" id="A0A8T1R9X4"/>
<comment type="caution">
    <text evidence="7">Lacks conserved residue(s) required for the propagation of feature annotation.</text>
</comment>
<evidence type="ECO:0000256" key="5">
    <source>
        <dbReference type="ARBA" id="ARBA00022989"/>
    </source>
</evidence>
<comment type="caution">
    <text evidence="8">The sequence shown here is derived from an EMBL/GenBank/DDBJ whole genome shotgun (WGS) entry which is preliminary data.</text>
</comment>
<dbReference type="GO" id="GO:0005789">
    <property type="term" value="C:endoplasmic reticulum membrane"/>
    <property type="evidence" value="ECO:0007669"/>
    <property type="project" value="UniProtKB-SubCell"/>
</dbReference>
<keyword evidence="6 7" id="KW-0472">Membrane</keyword>
<feature type="transmembrane region" description="Helical" evidence="7">
    <location>
        <begin position="65"/>
        <end position="83"/>
    </location>
</feature>
<comment type="pathway">
    <text evidence="7">Protein modification; protein glycosylation.</text>
</comment>
<dbReference type="InterPro" id="IPR013174">
    <property type="entry name" value="DPM3"/>
</dbReference>